<dbReference type="eggNOG" id="KOG0748">
    <property type="taxonomic scope" value="Eukaryota"/>
</dbReference>
<evidence type="ECO:0000256" key="1">
    <source>
        <dbReference type="ARBA" id="ARBA00004141"/>
    </source>
</evidence>
<dbReference type="InterPro" id="IPR004254">
    <property type="entry name" value="AdipoR/HlyIII-related"/>
</dbReference>
<dbReference type="AlphaFoldDB" id="B9WJ81"/>
<dbReference type="GO" id="GO:0046872">
    <property type="term" value="F:metal ion binding"/>
    <property type="evidence" value="ECO:0007669"/>
    <property type="project" value="UniProtKB-KW"/>
</dbReference>
<gene>
    <name evidence="8" type="ordered locus">Cd36_64310</name>
    <name evidence="9" type="ORF">CD36_64310</name>
</gene>
<dbReference type="GO" id="GO:0038023">
    <property type="term" value="F:signaling receptor activity"/>
    <property type="evidence" value="ECO:0007669"/>
    <property type="project" value="TreeGrafter"/>
</dbReference>
<proteinExistence type="predicted"/>
<dbReference type="Pfam" id="PF03006">
    <property type="entry name" value="HlyIII"/>
    <property type="match status" value="1"/>
</dbReference>
<evidence type="ECO:0000256" key="6">
    <source>
        <dbReference type="SAM" id="MobiDB-lite"/>
    </source>
</evidence>
<evidence type="ECO:0000256" key="5">
    <source>
        <dbReference type="PIRSR" id="PIRSR604254-1"/>
    </source>
</evidence>
<feature type="compositionally biased region" description="Basic and acidic residues" evidence="6">
    <location>
        <begin position="13"/>
        <end position="26"/>
    </location>
</feature>
<name>B9WJ81_CANDC</name>
<dbReference type="OrthoDB" id="5585746at2759"/>
<protein>
    <submittedName>
        <fullName evidence="9">ADIPOR-like receptor IZH3 orthologue, putative</fullName>
    </submittedName>
</protein>
<dbReference type="RefSeq" id="XP_002421143.1">
    <property type="nucleotide sequence ID" value="XM_002421098.1"/>
</dbReference>
<keyword evidence="3 7" id="KW-1133">Transmembrane helix</keyword>
<feature type="transmembrane region" description="Helical" evidence="7">
    <location>
        <begin position="410"/>
        <end position="429"/>
    </location>
</feature>
<feature type="binding site" evidence="5">
    <location>
        <position position="365"/>
    </location>
    <ligand>
        <name>Zn(2+)</name>
        <dbReference type="ChEBI" id="CHEBI:29105"/>
    </ligand>
</feature>
<evidence type="ECO:0000256" key="4">
    <source>
        <dbReference type="ARBA" id="ARBA00023136"/>
    </source>
</evidence>
<dbReference type="CGD" id="CAL0000161050">
    <property type="gene designation" value="Cd36_64310"/>
</dbReference>
<dbReference type="VEuPathDB" id="FungiDB:CD36_64310"/>
<comment type="subcellular location">
    <subcellularLocation>
        <location evidence="1">Membrane</location>
        <topology evidence="1">Multi-pass membrane protein</topology>
    </subcellularLocation>
</comment>
<dbReference type="Proteomes" id="UP000002605">
    <property type="component" value="Chromosome 6"/>
</dbReference>
<keyword evidence="2 7" id="KW-0812">Transmembrane</keyword>
<feature type="transmembrane region" description="Helical" evidence="7">
    <location>
        <begin position="466"/>
        <end position="486"/>
    </location>
</feature>
<evidence type="ECO:0000313" key="10">
    <source>
        <dbReference type="Proteomes" id="UP000002605"/>
    </source>
</evidence>
<reference evidence="9 10" key="1">
    <citation type="journal article" date="2009" name="Genome Res.">
        <title>Comparative genomics of the fungal pathogens Candida dubliniensis and Candida albicans.</title>
        <authorList>
            <person name="Jackson A.P."/>
            <person name="Gamble J.A."/>
            <person name="Yeomans T."/>
            <person name="Moran G.P."/>
            <person name="Saunders D."/>
            <person name="Harris D."/>
            <person name="Aslett M."/>
            <person name="Barrell J.F."/>
            <person name="Butler G."/>
            <person name="Citiulo F."/>
            <person name="Coleman D.C."/>
            <person name="de Groot P.W.J."/>
            <person name="Goodwin T.J."/>
            <person name="Quail M.A."/>
            <person name="McQuillan J."/>
            <person name="Munro C.A."/>
            <person name="Pain A."/>
            <person name="Poulter R.T."/>
            <person name="Rajandream M.A."/>
            <person name="Renauld H."/>
            <person name="Spiering M.J."/>
            <person name="Tivey A."/>
            <person name="Gow N.A.R."/>
            <person name="Barrell B."/>
            <person name="Sullivan D.J."/>
            <person name="Berriman M."/>
        </authorList>
    </citation>
    <scope>NUCLEOTIDE SEQUENCE [LARGE SCALE GENOMIC DNA]</scope>
    <source>
        <strain evidence="10">CD36 / ATCC MYA-646 / CBS 7987 / NCPF 3949 / NRRL Y-17841</strain>
    </source>
</reference>
<feature type="transmembrane region" description="Helical" evidence="7">
    <location>
        <begin position="616"/>
        <end position="636"/>
    </location>
</feature>
<feature type="transmembrane region" description="Helical" evidence="7">
    <location>
        <begin position="384"/>
        <end position="403"/>
    </location>
</feature>
<organism evidence="9 10">
    <name type="scientific">Candida dubliniensis (strain CD36 / ATCC MYA-646 / CBS 7987 / NCPF 3949 / NRRL Y-17841)</name>
    <name type="common">Yeast</name>
    <dbReference type="NCBI Taxonomy" id="573826"/>
    <lineage>
        <taxon>Eukaryota</taxon>
        <taxon>Fungi</taxon>
        <taxon>Dikarya</taxon>
        <taxon>Ascomycota</taxon>
        <taxon>Saccharomycotina</taxon>
        <taxon>Pichiomycetes</taxon>
        <taxon>Debaryomycetaceae</taxon>
        <taxon>Candida/Lodderomyces clade</taxon>
        <taxon>Candida</taxon>
    </lineage>
</organism>
<dbReference type="PANTHER" id="PTHR20855:SF97">
    <property type="entry name" value="ADIPOR-LIKE RECEPTOR IZH3-RELATED"/>
    <property type="match status" value="1"/>
</dbReference>
<dbReference type="EMBL" id="FM992693">
    <property type="protein sequence ID" value="CAX41302.1"/>
    <property type="molecule type" value="Genomic_DNA"/>
</dbReference>
<accession>B9WJ81</accession>
<dbReference type="GO" id="GO:0016020">
    <property type="term" value="C:membrane"/>
    <property type="evidence" value="ECO:0007669"/>
    <property type="project" value="UniProtKB-SubCell"/>
</dbReference>
<dbReference type="HOGENOM" id="CLU_025943_0_1_1"/>
<feature type="region of interest" description="Disordered" evidence="6">
    <location>
        <begin position="159"/>
        <end position="187"/>
    </location>
</feature>
<evidence type="ECO:0000256" key="3">
    <source>
        <dbReference type="ARBA" id="ARBA00022989"/>
    </source>
</evidence>
<feature type="region of interest" description="Disordered" evidence="6">
    <location>
        <begin position="68"/>
        <end position="104"/>
    </location>
</feature>
<evidence type="ECO:0000256" key="7">
    <source>
        <dbReference type="SAM" id="Phobius"/>
    </source>
</evidence>
<dbReference type="PANTHER" id="PTHR20855">
    <property type="entry name" value="ADIPOR/PROGESTIN RECEPTOR-RELATED"/>
    <property type="match status" value="1"/>
</dbReference>
<feature type="compositionally biased region" description="Low complexity" evidence="6">
    <location>
        <begin position="170"/>
        <end position="187"/>
    </location>
</feature>
<keyword evidence="5" id="KW-0862">Zinc</keyword>
<evidence type="ECO:0000313" key="8">
    <source>
        <dbReference type="CGD" id="CAL0000161050"/>
    </source>
</evidence>
<dbReference type="GeneID" id="8048691"/>
<feature type="transmembrane region" description="Helical" evidence="7">
    <location>
        <begin position="312"/>
        <end position="333"/>
    </location>
</feature>
<feature type="transmembrane region" description="Helical" evidence="7">
    <location>
        <begin position="441"/>
        <end position="459"/>
    </location>
</feature>
<dbReference type="GO" id="GO:0006882">
    <property type="term" value="P:intracellular zinc ion homeostasis"/>
    <property type="evidence" value="ECO:0007669"/>
    <property type="project" value="TreeGrafter"/>
</dbReference>
<feature type="region of interest" description="Disordered" evidence="6">
    <location>
        <begin position="1"/>
        <end position="33"/>
    </location>
</feature>
<feature type="compositionally biased region" description="Gly residues" evidence="6">
    <location>
        <begin position="82"/>
        <end position="92"/>
    </location>
</feature>
<evidence type="ECO:0000256" key="2">
    <source>
        <dbReference type="ARBA" id="ARBA00022692"/>
    </source>
</evidence>
<dbReference type="KEGG" id="cdu:CD36_64310"/>
<sequence>MSTATELASTGEIRNRSNNDKNKTDEDSSTSSVVQTAEDLLVEKLDLFISSIESRLDNFERFFKLDKNAKKEQQQQQQQGTINGGGGGGGRPLGRSRRSSSTSSLQSFRDFSINNLNMVYERLGIIKKSVLSNSFNNLEYLSKVLADQYNYLFSSSAIDSDSDSEEENNQNDNNGTNNNNNNNNNSINIGQFKEEFTNLGMKSLNKREILSQKIITTIQYFDEKLIKIDDFIKENKPSATDDYTHDIIFSKLRYFNFNRALQNSNNRYLHYYELPLIWRENKYIINGYRFSLSHISMLKSIFHFNHNESMNIWSHLIGLIIIIYICINHFPNSNIFQQITWGDNLIMYMFLFAAIKCLINSSLWHTFSCFAHYPTRQTFACVDYTGITVLITCSIISVEYCSLYNYPKLLMGYMIFSTLCGLAGFIFNWSSYFDKPECRSIRIGFFLGLSFSGATAMICKSYYEGIMITLSFFSPLLYKSFIWYLIGVGFYGGLIPERWRYDIIIEENHLNNRHTYKPTDVILEKMGHDGEDEMEEIEEEFEEIVDQHISDNTTTTTTTSTSTSTTTTTNHDIFDHDEKFEELIAKHFKPNPINTPYANNFLSLWWVDYFLASHNIWHICVVLGILGHYVCLLDMFRGLEKLV</sequence>
<feature type="compositionally biased region" description="Acidic residues" evidence="6">
    <location>
        <begin position="160"/>
        <end position="169"/>
    </location>
</feature>
<feature type="transmembrane region" description="Helical" evidence="7">
    <location>
        <begin position="345"/>
        <end position="364"/>
    </location>
</feature>
<evidence type="ECO:0000313" key="9">
    <source>
        <dbReference type="EMBL" id="CAX41302.1"/>
    </source>
</evidence>
<keyword evidence="10" id="KW-1185">Reference proteome</keyword>
<keyword evidence="5" id="KW-0479">Metal-binding</keyword>
<keyword evidence="4 7" id="KW-0472">Membrane</keyword>